<organism evidence="2 3">
    <name type="scientific">Mangrovibacterium diazotrophicum</name>
    <dbReference type="NCBI Taxonomy" id="1261403"/>
    <lineage>
        <taxon>Bacteria</taxon>
        <taxon>Pseudomonadati</taxon>
        <taxon>Bacteroidota</taxon>
        <taxon>Bacteroidia</taxon>
        <taxon>Marinilabiliales</taxon>
        <taxon>Prolixibacteraceae</taxon>
        <taxon>Mangrovibacterium</taxon>
    </lineage>
</organism>
<gene>
    <name evidence="2" type="ORF">BC643_2948</name>
</gene>
<evidence type="ECO:0000256" key="1">
    <source>
        <dbReference type="SAM" id="SignalP"/>
    </source>
</evidence>
<dbReference type="AlphaFoldDB" id="A0A419WAX5"/>
<keyword evidence="3" id="KW-1185">Reference proteome</keyword>
<protein>
    <submittedName>
        <fullName evidence="2">Uncharacterized protein</fullName>
    </submittedName>
</protein>
<dbReference type="Proteomes" id="UP000283387">
    <property type="component" value="Unassembled WGS sequence"/>
</dbReference>
<dbReference type="OrthoDB" id="1120849at2"/>
<evidence type="ECO:0000313" key="2">
    <source>
        <dbReference type="EMBL" id="RKD92574.1"/>
    </source>
</evidence>
<sequence length="157" mass="17461">MKIKQILSSLILVVLLAVTTNLYASSFEAFNDNYKISSEEIAIPSKDVAKCWSIVYGESNRPVKVTLKQTKNGDEYIVRSGYFEVKYVNGAKGFGVREVRGADQKVPTDLNYKVLNSVSLNSQKVISGSKVADDQVLEMIASFLPELINDEFKTILN</sequence>
<comment type="caution">
    <text evidence="2">The sequence shown here is derived from an EMBL/GenBank/DDBJ whole genome shotgun (WGS) entry which is preliminary data.</text>
</comment>
<dbReference type="EMBL" id="RAPN01000001">
    <property type="protein sequence ID" value="RKD92574.1"/>
    <property type="molecule type" value="Genomic_DNA"/>
</dbReference>
<dbReference type="RefSeq" id="WP_120273766.1">
    <property type="nucleotide sequence ID" value="NZ_RAPN01000001.1"/>
</dbReference>
<accession>A0A419WAX5</accession>
<evidence type="ECO:0000313" key="3">
    <source>
        <dbReference type="Proteomes" id="UP000283387"/>
    </source>
</evidence>
<name>A0A419WAX5_9BACT</name>
<proteinExistence type="predicted"/>
<keyword evidence="1" id="KW-0732">Signal</keyword>
<reference evidence="2 3" key="1">
    <citation type="submission" date="2018-09" db="EMBL/GenBank/DDBJ databases">
        <title>Genomic Encyclopedia of Archaeal and Bacterial Type Strains, Phase II (KMG-II): from individual species to whole genera.</title>
        <authorList>
            <person name="Goeker M."/>
        </authorList>
    </citation>
    <scope>NUCLEOTIDE SEQUENCE [LARGE SCALE GENOMIC DNA]</scope>
    <source>
        <strain evidence="2 3">DSM 27148</strain>
    </source>
</reference>
<feature type="chain" id="PRO_5019139085" evidence="1">
    <location>
        <begin position="25"/>
        <end position="157"/>
    </location>
</feature>
<feature type="signal peptide" evidence="1">
    <location>
        <begin position="1"/>
        <end position="24"/>
    </location>
</feature>